<proteinExistence type="predicted"/>
<name>A0A1Q9H397_PHODP</name>
<accession>A0A1Q9H397</accession>
<dbReference type="EMBL" id="CP061854">
    <property type="protein sequence ID" value="QOD57040.1"/>
    <property type="molecule type" value="Genomic_DNA"/>
</dbReference>
<evidence type="ECO:0000259" key="1">
    <source>
        <dbReference type="Pfam" id="PF04287"/>
    </source>
</evidence>
<feature type="domain" description="YqcC-like" evidence="1">
    <location>
        <begin position="7"/>
        <end position="101"/>
    </location>
</feature>
<dbReference type="Proteomes" id="UP000218676">
    <property type="component" value="Chromosome 1"/>
</dbReference>
<dbReference type="PANTHER" id="PTHR39586:SF1">
    <property type="entry name" value="CYTOPLASMIC PROTEIN"/>
    <property type="match status" value="1"/>
</dbReference>
<dbReference type="RefSeq" id="WP_044174623.1">
    <property type="nucleotide sequence ID" value="NZ_AP018045.1"/>
</dbReference>
<dbReference type="Proteomes" id="UP000516656">
    <property type="component" value="Chromosome 1"/>
</dbReference>
<dbReference type="PANTHER" id="PTHR39586">
    <property type="entry name" value="CYTOPLASMIC PROTEIN-RELATED"/>
    <property type="match status" value="1"/>
</dbReference>
<dbReference type="GO" id="GO:0044010">
    <property type="term" value="P:single-species biofilm formation"/>
    <property type="evidence" value="ECO:0007669"/>
    <property type="project" value="TreeGrafter"/>
</dbReference>
<dbReference type="InterPro" id="IPR023376">
    <property type="entry name" value="YqcC-like_dom"/>
</dbReference>
<dbReference type="InterPro" id="IPR036814">
    <property type="entry name" value="YqcC-like_sf"/>
</dbReference>
<evidence type="ECO:0000313" key="2">
    <source>
        <dbReference type="EMBL" id="BAX54019.1"/>
    </source>
</evidence>
<reference evidence="2" key="1">
    <citation type="journal article" date="2017" name="Genome Announc.">
        <title>Whole-Genome Sequence of Photobacterium damselae subsp. piscicida Strain 91-197, Isolated from Hybrid Striped Bass (Morone sp.) in the United States.</title>
        <authorList>
            <person name="Teru Y."/>
            <person name="Hikima J."/>
            <person name="Kono T."/>
            <person name="Sakai M."/>
            <person name="Takano T."/>
            <person name="Hawke J.P."/>
            <person name="Takeyama H."/>
            <person name="Aoki T."/>
        </authorList>
    </citation>
    <scope>NUCLEOTIDE SEQUENCE</scope>
    <source>
        <strain evidence="2">91-197</strain>
    </source>
</reference>
<dbReference type="EMBL" id="AP018045">
    <property type="protein sequence ID" value="BAX54019.1"/>
    <property type="molecule type" value="Genomic_DNA"/>
</dbReference>
<dbReference type="PIRSF" id="PIRSF006257">
    <property type="entry name" value="UCP006257"/>
    <property type="match status" value="1"/>
</dbReference>
<protein>
    <submittedName>
        <fullName evidence="3">YqcC family protein</fullName>
    </submittedName>
</protein>
<dbReference type="SUPFAM" id="SSF158452">
    <property type="entry name" value="YqcC-like"/>
    <property type="match status" value="1"/>
</dbReference>
<evidence type="ECO:0000313" key="4">
    <source>
        <dbReference type="Proteomes" id="UP000218676"/>
    </source>
</evidence>
<reference evidence="3 5" key="3">
    <citation type="submission" date="2020-09" db="EMBL/GenBank/DDBJ databases">
        <title>Complete, closed and curated genome sequences of Photobacterium damselae subsp. piscicida isolates from Australia indicate localised evolution and additional plasmid-borne pathogenicity mechanisms.</title>
        <authorList>
            <person name="Baseggio L."/>
            <person name="Silayeva O."/>
            <person name="Buller N."/>
            <person name="Landos M."/>
            <person name="Engelstaedter J."/>
            <person name="Barnes A.C."/>
        </authorList>
    </citation>
    <scope>NUCLEOTIDE SEQUENCE [LARGE SCALE GENOMIC DNA]</scope>
    <source>
        <strain evidence="3 5">AS-16-0540-1</strain>
    </source>
</reference>
<evidence type="ECO:0000313" key="3">
    <source>
        <dbReference type="EMBL" id="QOD57040.1"/>
    </source>
</evidence>
<evidence type="ECO:0000313" key="5">
    <source>
        <dbReference type="Proteomes" id="UP000516656"/>
    </source>
</evidence>
<dbReference type="InterPro" id="IPR007384">
    <property type="entry name" value="UCP006257"/>
</dbReference>
<gene>
    <name evidence="3" type="ORF">IC627_03085</name>
    <name evidence="2" type="ORF">PDPUS_1_02645</name>
</gene>
<dbReference type="AlphaFoldDB" id="A0A1Q9H397"/>
<dbReference type="Gene3D" id="1.20.1440.40">
    <property type="entry name" value="YqcC-like"/>
    <property type="match status" value="1"/>
</dbReference>
<sequence>MNRYHQTAELLSALEAVLREHNHWQPQSPDAQALASTLPFAVDTLSCSQWLQWIFIPKFNQLILEQWPLPTGFEISPYIEEAMKSEPGQSELLTITRQIEQILGS</sequence>
<dbReference type="Pfam" id="PF04287">
    <property type="entry name" value="DUF446"/>
    <property type="match status" value="1"/>
</dbReference>
<organism evidence="3 5">
    <name type="scientific">Photobacterium damsela subsp. piscicida</name>
    <name type="common">Pasteurella piscicida</name>
    <dbReference type="NCBI Taxonomy" id="38294"/>
    <lineage>
        <taxon>Bacteria</taxon>
        <taxon>Pseudomonadati</taxon>
        <taxon>Pseudomonadota</taxon>
        <taxon>Gammaproteobacteria</taxon>
        <taxon>Vibrionales</taxon>
        <taxon>Vibrionaceae</taxon>
        <taxon>Photobacterium</taxon>
    </lineage>
</organism>
<reference evidence="4" key="2">
    <citation type="submission" date="2017-05" db="EMBL/GenBank/DDBJ databases">
        <title>Whole genome sequence of fish pathogenic bacteria, Photobacterium damselae subsp. piscicida, strain 91-197, isolated from hybrid striped bass (Morone sp.) in USA.</title>
        <authorList>
            <person name="Teru Y."/>
            <person name="Hikima J."/>
            <person name="Kono T."/>
            <person name="Sakai M."/>
            <person name="Takano T."/>
            <person name="Hawke J.P."/>
            <person name="Takeyama H."/>
            <person name="Aoki T."/>
        </authorList>
    </citation>
    <scope>NUCLEOTIDE SEQUENCE [LARGE SCALE GENOMIC DNA]</scope>
    <source>
        <strain evidence="4">91-197</strain>
    </source>
</reference>